<evidence type="ECO:0000256" key="8">
    <source>
        <dbReference type="SAM" id="Phobius"/>
    </source>
</evidence>
<evidence type="ECO:0000256" key="2">
    <source>
        <dbReference type="ARBA" id="ARBA00022679"/>
    </source>
</evidence>
<dbReference type="GO" id="GO:0004674">
    <property type="term" value="F:protein serine/threonine kinase activity"/>
    <property type="evidence" value="ECO:0007669"/>
    <property type="project" value="UniProtKB-KW"/>
</dbReference>
<proteinExistence type="predicted"/>
<dbReference type="PROSITE" id="PS00107">
    <property type="entry name" value="PROTEIN_KINASE_ATP"/>
    <property type="match status" value="1"/>
</dbReference>
<keyword evidence="1" id="KW-0723">Serine/threonine-protein kinase</keyword>
<protein>
    <submittedName>
        <fullName evidence="11">Receptor-like serine/threonine-protein kinase ALE2</fullName>
        <ecNumber evidence="11">2.7.11.1</ecNumber>
    </submittedName>
</protein>
<keyword evidence="2 11" id="KW-0808">Transferase</keyword>
<accession>A0A2I0AYL4</accession>
<dbReference type="Pfam" id="PF07714">
    <property type="entry name" value="PK_Tyr_Ser-Thr"/>
    <property type="match status" value="1"/>
</dbReference>
<keyword evidence="8" id="KW-0472">Membrane</keyword>
<dbReference type="FunFam" id="3.30.200.20:FF:000146">
    <property type="entry name" value="receptor-like serine/threonine-protein kinase ALE2"/>
    <property type="match status" value="1"/>
</dbReference>
<evidence type="ECO:0000256" key="1">
    <source>
        <dbReference type="ARBA" id="ARBA00022527"/>
    </source>
</evidence>
<evidence type="ECO:0000256" key="7">
    <source>
        <dbReference type="SAM" id="MobiDB-lite"/>
    </source>
</evidence>
<dbReference type="GO" id="GO:0005524">
    <property type="term" value="F:ATP binding"/>
    <property type="evidence" value="ECO:0007669"/>
    <property type="project" value="UniProtKB-UniRule"/>
</dbReference>
<dbReference type="PROSITE" id="PS50011">
    <property type="entry name" value="PROTEIN_KINASE_DOM"/>
    <property type="match status" value="1"/>
</dbReference>
<evidence type="ECO:0000256" key="6">
    <source>
        <dbReference type="PROSITE-ProRule" id="PRU10141"/>
    </source>
</evidence>
<dbReference type="Gene3D" id="1.10.510.10">
    <property type="entry name" value="Transferase(Phosphotransferase) domain 1"/>
    <property type="match status" value="1"/>
</dbReference>
<name>A0A2I0AYL4_9ASPA</name>
<keyword evidence="9" id="KW-0732">Signal</keyword>
<dbReference type="Gene3D" id="3.30.200.20">
    <property type="entry name" value="Phosphorylase Kinase, domain 1"/>
    <property type="match status" value="1"/>
</dbReference>
<dbReference type="FunFam" id="1.10.510.10:FF:000051">
    <property type="entry name" value="Receptor-like serine/threonine-protein kinase ALE2"/>
    <property type="match status" value="1"/>
</dbReference>
<dbReference type="EMBL" id="KZ451935">
    <property type="protein sequence ID" value="PKA60619.1"/>
    <property type="molecule type" value="Genomic_DNA"/>
</dbReference>
<feature type="domain" description="Protein kinase" evidence="10">
    <location>
        <begin position="344"/>
        <end position="618"/>
    </location>
</feature>
<keyword evidence="11" id="KW-0675">Receptor</keyword>
<dbReference type="SUPFAM" id="SSF56112">
    <property type="entry name" value="Protein kinase-like (PK-like)"/>
    <property type="match status" value="1"/>
</dbReference>
<dbReference type="PROSITE" id="PS00108">
    <property type="entry name" value="PROTEIN_KINASE_ST"/>
    <property type="match status" value="1"/>
</dbReference>
<dbReference type="InterPro" id="IPR011009">
    <property type="entry name" value="Kinase-like_dom_sf"/>
</dbReference>
<dbReference type="InterPro" id="IPR017441">
    <property type="entry name" value="Protein_kinase_ATP_BS"/>
</dbReference>
<evidence type="ECO:0000256" key="4">
    <source>
        <dbReference type="ARBA" id="ARBA00022777"/>
    </source>
</evidence>
<dbReference type="InterPro" id="IPR001245">
    <property type="entry name" value="Ser-Thr/Tyr_kinase_cat_dom"/>
</dbReference>
<organism evidence="11 12">
    <name type="scientific">Apostasia shenzhenica</name>
    <dbReference type="NCBI Taxonomy" id="1088818"/>
    <lineage>
        <taxon>Eukaryota</taxon>
        <taxon>Viridiplantae</taxon>
        <taxon>Streptophyta</taxon>
        <taxon>Embryophyta</taxon>
        <taxon>Tracheophyta</taxon>
        <taxon>Spermatophyta</taxon>
        <taxon>Magnoliopsida</taxon>
        <taxon>Liliopsida</taxon>
        <taxon>Asparagales</taxon>
        <taxon>Orchidaceae</taxon>
        <taxon>Apostasioideae</taxon>
        <taxon>Apostasia</taxon>
    </lineage>
</organism>
<keyword evidence="8" id="KW-0812">Transmembrane</keyword>
<dbReference type="InterPro" id="IPR008271">
    <property type="entry name" value="Ser/Thr_kinase_AS"/>
</dbReference>
<evidence type="ECO:0000313" key="11">
    <source>
        <dbReference type="EMBL" id="PKA60619.1"/>
    </source>
</evidence>
<dbReference type="InterPro" id="IPR057597">
    <property type="entry name" value="ALE2_N"/>
</dbReference>
<evidence type="ECO:0000259" key="10">
    <source>
        <dbReference type="PROSITE" id="PS50011"/>
    </source>
</evidence>
<keyword evidence="12" id="KW-1185">Reference proteome</keyword>
<feature type="region of interest" description="Disordered" evidence="7">
    <location>
        <begin position="64"/>
        <end position="91"/>
    </location>
</feature>
<feature type="signal peptide" evidence="9">
    <location>
        <begin position="1"/>
        <end position="30"/>
    </location>
</feature>
<keyword evidence="8" id="KW-1133">Transmembrane helix</keyword>
<dbReference type="OrthoDB" id="1901798at2759"/>
<dbReference type="Pfam" id="PF23180">
    <property type="entry name" value="ALE2_N"/>
    <property type="match status" value="1"/>
</dbReference>
<evidence type="ECO:0000256" key="9">
    <source>
        <dbReference type="SAM" id="SignalP"/>
    </source>
</evidence>
<feature type="binding site" evidence="6">
    <location>
        <position position="372"/>
    </location>
    <ligand>
        <name>ATP</name>
        <dbReference type="ChEBI" id="CHEBI:30616"/>
    </ligand>
</feature>
<dbReference type="PANTHER" id="PTHR47989:SF40">
    <property type="entry name" value="RECEPTOR-LIKE SERINE_THREONINE-PROTEIN KINASE ALE2"/>
    <property type="match status" value="1"/>
</dbReference>
<dbReference type="InterPro" id="IPR000719">
    <property type="entry name" value="Prot_kinase_dom"/>
</dbReference>
<keyword evidence="4 11" id="KW-0418">Kinase</keyword>
<dbReference type="EC" id="2.7.11.1" evidence="11"/>
<dbReference type="Proteomes" id="UP000236161">
    <property type="component" value="Unassembled WGS sequence"/>
</dbReference>
<dbReference type="STRING" id="1088818.A0A2I0AYL4"/>
<sequence length="737" mass="81026">MVAAARSGRKMRVLLMLVLCLVQLGRSSSAKSWPPHQAMAPSSFGAMAPRAPVSSPAFPPKYRSHVASPANARRSHPVSPLSSPPQESCDGLTCSDPLTRTPILSPCGCVFPIKVVIDVGVAPILLFPQMGELEVEVAAGTFLKQSQVRIMGADASIRSQDLTRVTIYLVPLGQEFDKMTALLIYDRFWDKKVRINSSNFGDYEVITVSYPGLPSFPPSMSRGSSSISPSGSQQYPFTANVPADRKQEMNSRIIVLVVLSSFLLVVVCVGVVFIIFKLRRLEKKSNATGSAGASSMNKRCGVKSMMPSSAASSPTMSFASTMAACPSSVKTFSVAELEKATDGFSSERILGEGGFGCVYHGVMEDGNEVAVKLLTREVQNGDREFIGEIEMLSRLHHRNLVKLIGICIDGRRRCLVYELVRNGSVESHLHGFDRHARLNWDARMKIALGAARALAYLHEDSNPRVIHRDFKASNVLLEEDFTPKVSDFGLAREASDASHHISTRVMGTFGYVAPEYAMTGHLLVKSDVYSYGVVLLELLTGRKPVYMSHDHEPENLVTWARPLLTTREGLEQLIDPSLRGSCEFDVFARVAAVASMCVHVEASQRPFMGEVVQAFKLIYNDMDGTNEDSCSQRGSSSCQDLDDKGEFGFDSSWWSGGGSPLRNYGNIYSLVSMEYSSEPIESTRRARSTLAEHMEWEAGFNGSGSLRRKRKKKSALHRLRNTMSEHGFIKRKLHLGV</sequence>
<keyword evidence="5 6" id="KW-0067">ATP-binding</keyword>
<reference evidence="11 12" key="1">
    <citation type="journal article" date="2017" name="Nature">
        <title>The Apostasia genome and the evolution of orchids.</title>
        <authorList>
            <person name="Zhang G.Q."/>
            <person name="Liu K.W."/>
            <person name="Li Z."/>
            <person name="Lohaus R."/>
            <person name="Hsiao Y.Y."/>
            <person name="Niu S.C."/>
            <person name="Wang J.Y."/>
            <person name="Lin Y.C."/>
            <person name="Xu Q."/>
            <person name="Chen L.J."/>
            <person name="Yoshida K."/>
            <person name="Fujiwara S."/>
            <person name="Wang Z.W."/>
            <person name="Zhang Y.Q."/>
            <person name="Mitsuda N."/>
            <person name="Wang M."/>
            <person name="Liu G.H."/>
            <person name="Pecoraro L."/>
            <person name="Huang H.X."/>
            <person name="Xiao X.J."/>
            <person name="Lin M."/>
            <person name="Wu X.Y."/>
            <person name="Wu W.L."/>
            <person name="Chen Y.Y."/>
            <person name="Chang S.B."/>
            <person name="Sakamoto S."/>
            <person name="Ohme-Takagi M."/>
            <person name="Yagi M."/>
            <person name="Zeng S.J."/>
            <person name="Shen C.Y."/>
            <person name="Yeh C.M."/>
            <person name="Luo Y.B."/>
            <person name="Tsai W.C."/>
            <person name="Van de Peer Y."/>
            <person name="Liu Z.J."/>
        </authorList>
    </citation>
    <scope>NUCLEOTIDE SEQUENCE [LARGE SCALE GENOMIC DNA]</scope>
    <source>
        <strain evidence="12">cv. Shenzhen</strain>
        <tissue evidence="11">Stem</tissue>
    </source>
</reference>
<feature type="chain" id="PRO_5014169263" evidence="9">
    <location>
        <begin position="31"/>
        <end position="737"/>
    </location>
</feature>
<feature type="transmembrane region" description="Helical" evidence="8">
    <location>
        <begin position="253"/>
        <end position="276"/>
    </location>
</feature>
<evidence type="ECO:0000256" key="5">
    <source>
        <dbReference type="ARBA" id="ARBA00022840"/>
    </source>
</evidence>
<evidence type="ECO:0000313" key="12">
    <source>
        <dbReference type="Proteomes" id="UP000236161"/>
    </source>
</evidence>
<gene>
    <name evidence="11" type="primary">ALE2</name>
    <name evidence="11" type="ORF">AXF42_Ash006251</name>
</gene>
<keyword evidence="3 6" id="KW-0547">Nucleotide-binding</keyword>
<evidence type="ECO:0000256" key="3">
    <source>
        <dbReference type="ARBA" id="ARBA00022741"/>
    </source>
</evidence>
<dbReference type="PANTHER" id="PTHR47989">
    <property type="entry name" value="OS01G0750732 PROTEIN"/>
    <property type="match status" value="1"/>
</dbReference>
<dbReference type="AlphaFoldDB" id="A0A2I0AYL4"/>
<dbReference type="CDD" id="cd14066">
    <property type="entry name" value="STKc_IRAK"/>
    <property type="match status" value="1"/>
</dbReference>